<reference evidence="1 2" key="1">
    <citation type="submission" date="2020-08" db="EMBL/GenBank/DDBJ databases">
        <title>Genomic Encyclopedia of Type Strains, Phase III (KMG-III): the genomes of soil and plant-associated and newly described type strains.</title>
        <authorList>
            <person name="Whitman W."/>
        </authorList>
    </citation>
    <scope>NUCLEOTIDE SEQUENCE [LARGE SCALE GENOMIC DNA]</scope>
    <source>
        <strain evidence="1 2">CECT 8571</strain>
    </source>
</reference>
<proteinExistence type="predicted"/>
<gene>
    <name evidence="1" type="ORF">FHS30_000966</name>
</gene>
<comment type="caution">
    <text evidence="1">The sequence shown here is derived from an EMBL/GenBank/DDBJ whole genome shotgun (WGS) entry which is preliminary data.</text>
</comment>
<evidence type="ECO:0000313" key="1">
    <source>
        <dbReference type="EMBL" id="MBB3167790.1"/>
    </source>
</evidence>
<protein>
    <recommendedName>
        <fullName evidence="3">Transcriptional regulator</fullName>
    </recommendedName>
</protein>
<dbReference type="EMBL" id="JACHXZ010000001">
    <property type="protein sequence ID" value="MBB3167790.1"/>
    <property type="molecule type" value="Genomic_DNA"/>
</dbReference>
<organism evidence="1 2">
    <name type="scientific">Simiduia aestuariiviva</name>
    <dbReference type="NCBI Taxonomy" id="1510459"/>
    <lineage>
        <taxon>Bacteria</taxon>
        <taxon>Pseudomonadati</taxon>
        <taxon>Pseudomonadota</taxon>
        <taxon>Gammaproteobacteria</taxon>
        <taxon>Cellvibrionales</taxon>
        <taxon>Cellvibrionaceae</taxon>
        <taxon>Simiduia</taxon>
    </lineage>
</organism>
<dbReference type="RefSeq" id="WP_183908807.1">
    <property type="nucleotide sequence ID" value="NZ_JACHXZ010000001.1"/>
</dbReference>
<sequence length="195" mass="22103">MNQKHPGLNQLTLAQEQEIAKDATTLLITVCVLNRWSMQDIANFYDLEETAIIQKLALLDRLGIIELLPNSRIKLKVAANFHWHTGGPIANFFKRTIERELFDADFSEPPNQLFILNGMFSPQSAQALGRKLEKLAHEFNQLNDADAGLEINARNGVTLVLAMRDWQYNAFKPFYVKKPRTRRGVNAASIFHGVA</sequence>
<evidence type="ECO:0000313" key="2">
    <source>
        <dbReference type="Proteomes" id="UP000559987"/>
    </source>
</evidence>
<accession>A0A839UML1</accession>
<dbReference type="Proteomes" id="UP000559987">
    <property type="component" value="Unassembled WGS sequence"/>
</dbReference>
<keyword evidence="2" id="KW-1185">Reference proteome</keyword>
<dbReference type="AlphaFoldDB" id="A0A839UML1"/>
<name>A0A839UML1_9GAMM</name>
<evidence type="ECO:0008006" key="3">
    <source>
        <dbReference type="Google" id="ProtNLM"/>
    </source>
</evidence>